<dbReference type="EMBL" id="MU267853">
    <property type="protein sequence ID" value="KAH7908005.1"/>
    <property type="molecule type" value="Genomic_DNA"/>
</dbReference>
<reference evidence="1" key="1">
    <citation type="journal article" date="2021" name="New Phytol.">
        <title>Evolutionary innovations through gain and loss of genes in the ectomycorrhizal Boletales.</title>
        <authorList>
            <person name="Wu G."/>
            <person name="Miyauchi S."/>
            <person name="Morin E."/>
            <person name="Kuo A."/>
            <person name="Drula E."/>
            <person name="Varga T."/>
            <person name="Kohler A."/>
            <person name="Feng B."/>
            <person name="Cao Y."/>
            <person name="Lipzen A."/>
            <person name="Daum C."/>
            <person name="Hundley H."/>
            <person name="Pangilinan J."/>
            <person name="Johnson J."/>
            <person name="Barry K."/>
            <person name="LaButti K."/>
            <person name="Ng V."/>
            <person name="Ahrendt S."/>
            <person name="Min B."/>
            <person name="Choi I.G."/>
            <person name="Park H."/>
            <person name="Plett J.M."/>
            <person name="Magnuson J."/>
            <person name="Spatafora J.W."/>
            <person name="Nagy L.G."/>
            <person name="Henrissat B."/>
            <person name="Grigoriev I.V."/>
            <person name="Yang Z.L."/>
            <person name="Xu J."/>
            <person name="Martin F.M."/>
        </authorList>
    </citation>
    <scope>NUCLEOTIDE SEQUENCE</scope>
    <source>
        <strain evidence="1">ATCC 28755</strain>
    </source>
</reference>
<sequence length="888" mass="98010">MARRPSTISVVSFGSSKGVAASLKSPTTAQASLSPSISVSKLPRSTSSTHPTNTLNDSKLQDEIVDLDPDELFTKCTIAEVKAKQVQLRADAEAKQEELRIMVGERYRDLLQASTSIIALAKSARRVQAALDETRTAIRDQEQPPEAKRSLQASKEDAHLQTLQTLSAHIKLLLDAPEHLWRLIERERYFQAAWLFLLARVVHRALQADEENWINQGISILDQFPLIQRQWETVSQFRTQIIHKSTLSLRVFDRSAEETCATLLTLHILDSRPLTDTLSTYLAQRSKTLSSLLSKTNDVAPASTTQTSTAEPSKASRAAKTSLHTALDAIIATINTARAVFQGDPSLSIRVLEYIQSDSTSSSTAALPTELRLTTQTLLSTLPSSTHFTLLPSTIKSYKPYVDLSSPSSSLPPSTLHQKLIAWFSEAQKSLGSAAERWIGNVQGIRAAWGIRCTVRTWLNDDKGKELQESEREALGKLVDGVVRNRIVEICKEILGDAERKFEEEIQRAMENPSELEASSPLNTLYKPVAVPSSPGLGSLPSIFDKHFHKYRSTIQQRLSPSLIGVLNKCAEKMKRNFNRIEDESRDDGTMIAELYEIYRPEAAALCIRILDLLSNSIDHLIESYETISSLIFIARIANDFASPSSAFTQNIGCEENVARDFRDKSQQLFDRAISRWKEHTVAHAISKYVELVSHLIEIKSLQLQPTGPSSALTGALFALSSAIYSLGLSHHPTGLKSLVVGVLRTFCAAFANVPHPQHRQSQTTYDLALLRKILHIWEGQNSDDGIAADMQVLDKAISKAQSRPDSATALSSGELGLDSPIDEYLARTQLMLGMLLPQATPPPPSAEKDSLPPLLSYGVPTIDAQFHSAVKLAKPSARFGLLLVENR</sequence>
<name>A0ACB8A4P1_9AGAM</name>
<comment type="caution">
    <text evidence="1">The sequence shown here is derived from an EMBL/GenBank/DDBJ whole genome shotgun (WGS) entry which is preliminary data.</text>
</comment>
<protein>
    <submittedName>
        <fullName evidence="1">Uncharacterized protein</fullName>
    </submittedName>
</protein>
<evidence type="ECO:0000313" key="2">
    <source>
        <dbReference type="Proteomes" id="UP000790377"/>
    </source>
</evidence>
<proteinExistence type="predicted"/>
<accession>A0ACB8A4P1</accession>
<dbReference type="Proteomes" id="UP000790377">
    <property type="component" value="Unassembled WGS sequence"/>
</dbReference>
<organism evidence="1 2">
    <name type="scientific">Hygrophoropsis aurantiaca</name>
    <dbReference type="NCBI Taxonomy" id="72124"/>
    <lineage>
        <taxon>Eukaryota</taxon>
        <taxon>Fungi</taxon>
        <taxon>Dikarya</taxon>
        <taxon>Basidiomycota</taxon>
        <taxon>Agaricomycotina</taxon>
        <taxon>Agaricomycetes</taxon>
        <taxon>Agaricomycetidae</taxon>
        <taxon>Boletales</taxon>
        <taxon>Coniophorineae</taxon>
        <taxon>Hygrophoropsidaceae</taxon>
        <taxon>Hygrophoropsis</taxon>
    </lineage>
</organism>
<keyword evidence="2" id="KW-1185">Reference proteome</keyword>
<gene>
    <name evidence="1" type="ORF">BJ138DRAFT_1158672</name>
</gene>
<evidence type="ECO:0000313" key="1">
    <source>
        <dbReference type="EMBL" id="KAH7908005.1"/>
    </source>
</evidence>